<sequence length="353" mass="36408">MEILDSERMAKAKRAFTTRRIPAERMRMLLSPPAEPKAGDLVLARIEALGHHKSVELPSGRKAALAATDEIVLTYGNRYAPDQFEAIVPPDLGPCHMVAAGGVASRATAWHDKTIFPTAILPLGLVTDSCGRVLNVADFAVAPQPARLTPPAIVIYGTSMNSGKTTTAASLVRGLAKAGFAVGAAKVTGTGAGNDLWSMMDAGACTALDFTDAGFATTYLAPIDALVEGAQHLLHSLVAAGAEIAVLEVADGLFQPETAALAKSPEFQKLTRGVLFAAGDAMGAVAGCERLRELGYEVLGLSGLLTRSPLACREAGAANAPVYGVEELTDPATAASIVAGILNPRLMLIAGGA</sequence>
<reference evidence="1 2" key="1">
    <citation type="submission" date="2020-02" db="EMBL/GenBank/DDBJ databases">
        <title>Genome sequence of strain CCNWXJ40-4.</title>
        <authorList>
            <person name="Gao J."/>
            <person name="Sun J."/>
        </authorList>
    </citation>
    <scope>NUCLEOTIDE SEQUENCE [LARGE SCALE GENOMIC DNA]</scope>
    <source>
        <strain evidence="1 2">CCNWXJ 40-4</strain>
    </source>
</reference>
<name>A0A6G4WKC1_9HYPH</name>
<accession>A0A6G4WKC1</accession>
<dbReference type="Proteomes" id="UP001642900">
    <property type="component" value="Unassembled WGS sequence"/>
</dbReference>
<dbReference type="RefSeq" id="WP_165033570.1">
    <property type="nucleotide sequence ID" value="NZ_JAAKZF010000085.1"/>
</dbReference>
<evidence type="ECO:0000313" key="2">
    <source>
        <dbReference type="Proteomes" id="UP001642900"/>
    </source>
</evidence>
<gene>
    <name evidence="1" type="ORF">G6N73_29730</name>
</gene>
<organism evidence="1 2">
    <name type="scientific">Allomesorhizobium camelthorni</name>
    <dbReference type="NCBI Taxonomy" id="475069"/>
    <lineage>
        <taxon>Bacteria</taxon>
        <taxon>Pseudomonadati</taxon>
        <taxon>Pseudomonadota</taxon>
        <taxon>Alphaproteobacteria</taxon>
        <taxon>Hyphomicrobiales</taxon>
        <taxon>Phyllobacteriaceae</taxon>
        <taxon>Allomesorhizobium</taxon>
    </lineage>
</organism>
<dbReference type="EMBL" id="JAAKZF010000085">
    <property type="protein sequence ID" value="NGO55211.1"/>
    <property type="molecule type" value="Genomic_DNA"/>
</dbReference>
<dbReference type="InterPro" id="IPR027417">
    <property type="entry name" value="P-loop_NTPase"/>
</dbReference>
<dbReference type="SUPFAM" id="SSF52540">
    <property type="entry name" value="P-loop containing nucleoside triphosphate hydrolases"/>
    <property type="match status" value="1"/>
</dbReference>
<dbReference type="Gene3D" id="3.40.50.300">
    <property type="entry name" value="P-loop containing nucleotide triphosphate hydrolases"/>
    <property type="match status" value="1"/>
</dbReference>
<proteinExistence type="predicted"/>
<keyword evidence="2" id="KW-1185">Reference proteome</keyword>
<comment type="caution">
    <text evidence="1">The sequence shown here is derived from an EMBL/GenBank/DDBJ whole genome shotgun (WGS) entry which is preliminary data.</text>
</comment>
<evidence type="ECO:0008006" key="3">
    <source>
        <dbReference type="Google" id="ProtNLM"/>
    </source>
</evidence>
<evidence type="ECO:0000313" key="1">
    <source>
        <dbReference type="EMBL" id="NGO55211.1"/>
    </source>
</evidence>
<protein>
    <recommendedName>
        <fullName evidence="3">DUF1611 domain-containing protein</fullName>
    </recommendedName>
</protein>
<dbReference type="AlphaFoldDB" id="A0A6G4WKC1"/>